<dbReference type="GO" id="GO:0003677">
    <property type="term" value="F:DNA binding"/>
    <property type="evidence" value="ECO:0007669"/>
    <property type="project" value="UniProtKB-KW"/>
</dbReference>
<evidence type="ECO:0000313" key="5">
    <source>
        <dbReference type="EMBL" id="TGA98488.1"/>
    </source>
</evidence>
<evidence type="ECO:0000256" key="2">
    <source>
        <dbReference type="ARBA" id="ARBA00023125"/>
    </source>
</evidence>
<evidence type="ECO:0000256" key="3">
    <source>
        <dbReference type="ARBA" id="ARBA00023163"/>
    </source>
</evidence>
<evidence type="ECO:0000256" key="1">
    <source>
        <dbReference type="ARBA" id="ARBA00023015"/>
    </source>
</evidence>
<sequence>MVLIQRDGGFKMVKYKEVAEDIQKRIYANEFNGKLPTEQALIEMYDVSRNTIRSAINILVKRGSIHKVQGSGLYINRKTTDDKTIINLSVKIGLTRLLPKSTITSEVLDFHIFPADAAMAQEFNCDPETLIYRVKRLRMIDGKPLAIENSYYNKDIVKYLDKNIVKNSIYSYIENDLKMDIRFSDEYISMKRLSDEECHLLNLNQGSSCLMIKEINFLRNSAIFNVSETLYNSDHIALYAPVQRD</sequence>
<organism evidence="5 6">
    <name type="scientific">Sporolactobacillus shoreae</name>
    <dbReference type="NCBI Taxonomy" id="1465501"/>
    <lineage>
        <taxon>Bacteria</taxon>
        <taxon>Bacillati</taxon>
        <taxon>Bacillota</taxon>
        <taxon>Bacilli</taxon>
        <taxon>Bacillales</taxon>
        <taxon>Sporolactobacillaceae</taxon>
        <taxon>Sporolactobacillus</taxon>
    </lineage>
</organism>
<dbReference type="SMART" id="SM00345">
    <property type="entry name" value="HTH_GNTR"/>
    <property type="match status" value="1"/>
</dbReference>
<dbReference type="AlphaFoldDB" id="A0A4Z0GQ89"/>
<accession>A0A4Z0GQ89</accession>
<dbReference type="InterPro" id="IPR050679">
    <property type="entry name" value="Bact_HTH_transcr_reg"/>
</dbReference>
<gene>
    <name evidence="5" type="ORF">E4665_08175</name>
</gene>
<dbReference type="Pfam" id="PF07702">
    <property type="entry name" value="UTRA"/>
    <property type="match status" value="1"/>
</dbReference>
<dbReference type="PANTHER" id="PTHR44846:SF4">
    <property type="entry name" value="HTH GNTR-TYPE DOMAIN-CONTAINING PROTEIN"/>
    <property type="match status" value="1"/>
</dbReference>
<dbReference type="Proteomes" id="UP000298347">
    <property type="component" value="Unassembled WGS sequence"/>
</dbReference>
<dbReference type="EMBL" id="SRJD01000007">
    <property type="protein sequence ID" value="TGA98488.1"/>
    <property type="molecule type" value="Genomic_DNA"/>
</dbReference>
<dbReference type="PRINTS" id="PR00035">
    <property type="entry name" value="HTHGNTR"/>
</dbReference>
<dbReference type="InterPro" id="IPR036388">
    <property type="entry name" value="WH-like_DNA-bd_sf"/>
</dbReference>
<evidence type="ECO:0000259" key="4">
    <source>
        <dbReference type="PROSITE" id="PS50949"/>
    </source>
</evidence>
<dbReference type="GO" id="GO:0045892">
    <property type="term" value="P:negative regulation of DNA-templated transcription"/>
    <property type="evidence" value="ECO:0007669"/>
    <property type="project" value="TreeGrafter"/>
</dbReference>
<dbReference type="SUPFAM" id="SSF46785">
    <property type="entry name" value="Winged helix' DNA-binding domain"/>
    <property type="match status" value="1"/>
</dbReference>
<dbReference type="InterPro" id="IPR036390">
    <property type="entry name" value="WH_DNA-bd_sf"/>
</dbReference>
<dbReference type="PANTHER" id="PTHR44846">
    <property type="entry name" value="MANNOSYL-D-GLYCERATE TRANSPORT/METABOLISM SYSTEM REPRESSOR MNGR-RELATED"/>
    <property type="match status" value="1"/>
</dbReference>
<protein>
    <submittedName>
        <fullName evidence="5">GntR family transcriptional regulator</fullName>
    </submittedName>
</protein>
<dbReference type="SUPFAM" id="SSF64288">
    <property type="entry name" value="Chorismate lyase-like"/>
    <property type="match status" value="1"/>
</dbReference>
<dbReference type="Pfam" id="PF00392">
    <property type="entry name" value="GntR"/>
    <property type="match status" value="1"/>
</dbReference>
<keyword evidence="1" id="KW-0805">Transcription regulation</keyword>
<keyword evidence="3" id="KW-0804">Transcription</keyword>
<comment type="caution">
    <text evidence="5">The sequence shown here is derived from an EMBL/GenBank/DDBJ whole genome shotgun (WGS) entry which is preliminary data.</text>
</comment>
<feature type="domain" description="HTH gntR-type" evidence="4">
    <location>
        <begin position="12"/>
        <end position="78"/>
    </location>
</feature>
<name>A0A4Z0GQ89_9BACL</name>
<dbReference type="GO" id="GO:0003700">
    <property type="term" value="F:DNA-binding transcription factor activity"/>
    <property type="evidence" value="ECO:0007669"/>
    <property type="project" value="InterPro"/>
</dbReference>
<dbReference type="InterPro" id="IPR000524">
    <property type="entry name" value="Tscrpt_reg_HTH_GntR"/>
</dbReference>
<keyword evidence="2" id="KW-0238">DNA-binding</keyword>
<dbReference type="InterPro" id="IPR028978">
    <property type="entry name" value="Chorismate_lyase_/UTRA_dom_sf"/>
</dbReference>
<evidence type="ECO:0000313" key="6">
    <source>
        <dbReference type="Proteomes" id="UP000298347"/>
    </source>
</evidence>
<dbReference type="SMART" id="SM00866">
    <property type="entry name" value="UTRA"/>
    <property type="match status" value="1"/>
</dbReference>
<dbReference type="PROSITE" id="PS50949">
    <property type="entry name" value="HTH_GNTR"/>
    <property type="match status" value="1"/>
</dbReference>
<proteinExistence type="predicted"/>
<dbReference type="InterPro" id="IPR011663">
    <property type="entry name" value="UTRA"/>
</dbReference>
<reference evidence="5 6" key="1">
    <citation type="journal article" date="2015" name="Int. J. Syst. Evol. Microbiol.">
        <title>Sporolactobacillus shoreae sp. nov. and Sporolactobacillus spathodeae sp. nov., two spore-forming lactic acid bacteria isolated from tree barks in Thailand.</title>
        <authorList>
            <person name="Thamacharoensuk T."/>
            <person name="Kitahara M."/>
            <person name="Ohkuma M."/>
            <person name="Thongchul N."/>
            <person name="Tanasupawat S."/>
        </authorList>
    </citation>
    <scope>NUCLEOTIDE SEQUENCE [LARGE SCALE GENOMIC DNA]</scope>
    <source>
        <strain evidence="5 6">BK92</strain>
    </source>
</reference>
<keyword evidence="6" id="KW-1185">Reference proteome</keyword>
<dbReference type="Gene3D" id="1.10.10.10">
    <property type="entry name" value="Winged helix-like DNA-binding domain superfamily/Winged helix DNA-binding domain"/>
    <property type="match status" value="1"/>
</dbReference>
<dbReference type="Gene3D" id="3.40.1410.10">
    <property type="entry name" value="Chorismate lyase-like"/>
    <property type="match status" value="1"/>
</dbReference>
<dbReference type="OrthoDB" id="2141316at2"/>
<dbReference type="CDD" id="cd07377">
    <property type="entry name" value="WHTH_GntR"/>
    <property type="match status" value="1"/>
</dbReference>